<reference evidence="2 3" key="1">
    <citation type="submission" date="2019-08" db="EMBL/GenBank/DDBJ databases">
        <title>Genomes sequence of Algoriphagus aquimarinus ACAM450.</title>
        <authorList>
            <person name="Bowman J.P."/>
        </authorList>
    </citation>
    <scope>NUCLEOTIDE SEQUENCE [LARGE SCALE GENOMIC DNA]</scope>
    <source>
        <strain evidence="2 3">ACAM 450</strain>
    </source>
</reference>
<dbReference type="Gene3D" id="2.60.120.330">
    <property type="entry name" value="B-lactam Antibiotic, Isopenicillin N Synthase, Chain"/>
    <property type="match status" value="1"/>
</dbReference>
<accession>A0A5C7AAS4</accession>
<dbReference type="AlphaFoldDB" id="A0A5C7AAS4"/>
<sequence length="189" mass="21878">MINQDRIQLPFLFDSQLLQSEVKKLIEVEWVNHFVTRNYQGNWSVIPLTAREGVTHPIQMAAAIPGDYDFVPTLYLQSCPYFQSVLESFKAEKCSVRLMKLTPGSEIKEHSDYDLDEEEVRIHIPVFTNEKVSFFVNNKKVEMKEGECWYLRLSDPHSVLNEGETDRIHLVMDLKVNDWLLGILSGSNS</sequence>
<organism evidence="2 3">
    <name type="scientific">Algoriphagus aquimarinus</name>
    <dbReference type="NCBI Taxonomy" id="237018"/>
    <lineage>
        <taxon>Bacteria</taxon>
        <taxon>Pseudomonadati</taxon>
        <taxon>Bacteroidota</taxon>
        <taxon>Cytophagia</taxon>
        <taxon>Cytophagales</taxon>
        <taxon>Cyclobacteriaceae</taxon>
        <taxon>Algoriphagus</taxon>
    </lineage>
</organism>
<evidence type="ECO:0000313" key="2">
    <source>
        <dbReference type="EMBL" id="TXE05880.1"/>
    </source>
</evidence>
<dbReference type="InterPro" id="IPR027443">
    <property type="entry name" value="IPNS-like_sf"/>
</dbReference>
<evidence type="ECO:0000313" key="3">
    <source>
        <dbReference type="Proteomes" id="UP000321935"/>
    </source>
</evidence>
<dbReference type="RefSeq" id="WP_146919717.1">
    <property type="nucleotide sequence ID" value="NZ_VORW01000016.1"/>
</dbReference>
<dbReference type="OrthoDB" id="1441538at2"/>
<dbReference type="Proteomes" id="UP000321935">
    <property type="component" value="Unassembled WGS sequence"/>
</dbReference>
<comment type="caution">
    <text evidence="2">The sequence shown here is derived from an EMBL/GenBank/DDBJ whole genome shotgun (WGS) entry which is preliminary data.</text>
</comment>
<dbReference type="EMBL" id="VORW01000016">
    <property type="protein sequence ID" value="TXE05880.1"/>
    <property type="molecule type" value="Genomic_DNA"/>
</dbReference>
<name>A0A5C7AAS4_9BACT</name>
<dbReference type="Pfam" id="PF05118">
    <property type="entry name" value="Asp_Arg_Hydrox"/>
    <property type="match status" value="1"/>
</dbReference>
<dbReference type="InterPro" id="IPR007803">
    <property type="entry name" value="Asp/Arg/Pro-Hydrxlase"/>
</dbReference>
<gene>
    <name evidence="2" type="ORF">ESV85_17035</name>
</gene>
<proteinExistence type="predicted"/>
<dbReference type="SUPFAM" id="SSF51197">
    <property type="entry name" value="Clavaminate synthase-like"/>
    <property type="match status" value="1"/>
</dbReference>
<evidence type="ECO:0000259" key="1">
    <source>
        <dbReference type="Pfam" id="PF05118"/>
    </source>
</evidence>
<feature type="domain" description="Aspartyl/asparaginy/proline hydroxylase" evidence="1">
    <location>
        <begin position="16"/>
        <end position="174"/>
    </location>
</feature>
<protein>
    <submittedName>
        <fullName evidence="2">Aspartyl/asparaginyl beta-hydroxylase domain-containing protein</fullName>
    </submittedName>
</protein>